<name>A0A2T5GKD5_9SPHN</name>
<accession>A0A2T5GKD5</accession>
<dbReference type="AlphaFoldDB" id="A0A2T5GKD5"/>
<organism evidence="3 4">
    <name type="scientific">Sphingomonas aurantiaca</name>
    <dbReference type="NCBI Taxonomy" id="185949"/>
    <lineage>
        <taxon>Bacteria</taxon>
        <taxon>Pseudomonadati</taxon>
        <taxon>Pseudomonadota</taxon>
        <taxon>Alphaproteobacteria</taxon>
        <taxon>Sphingomonadales</taxon>
        <taxon>Sphingomonadaceae</taxon>
        <taxon>Sphingomonas</taxon>
    </lineage>
</organism>
<sequence>MPNKPRLDPGLIESAPLVPSAEPEGNAESFYLELVGSLSSELESAQAELIQFKAKKTVDDVRAGMLEGYSNRVFWFVVWYCVAVGVLLIAAGFKGTTTFELSDTILAIIAGSTAVAVIGLIGMVITGLFGGKQALKVKAKSTKKKKASTS</sequence>
<keyword evidence="4" id="KW-1185">Reference proteome</keyword>
<keyword evidence="2" id="KW-0472">Membrane</keyword>
<evidence type="ECO:0000256" key="1">
    <source>
        <dbReference type="SAM" id="MobiDB-lite"/>
    </source>
</evidence>
<evidence type="ECO:0000313" key="3">
    <source>
        <dbReference type="EMBL" id="PTQ59774.1"/>
    </source>
</evidence>
<feature type="transmembrane region" description="Helical" evidence="2">
    <location>
        <begin position="105"/>
        <end position="130"/>
    </location>
</feature>
<dbReference type="RefSeq" id="WP_107958532.1">
    <property type="nucleotide sequence ID" value="NZ_QAOG01000004.1"/>
</dbReference>
<keyword evidence="2" id="KW-0812">Transmembrane</keyword>
<protein>
    <submittedName>
        <fullName evidence="3">Uncharacterized protein</fullName>
    </submittedName>
</protein>
<reference evidence="3 4" key="1">
    <citation type="submission" date="2018-04" db="EMBL/GenBank/DDBJ databases">
        <title>Genomic Encyclopedia of Type Strains, Phase III (KMG-III): the genomes of soil and plant-associated and newly described type strains.</title>
        <authorList>
            <person name="Whitman W."/>
        </authorList>
    </citation>
    <scope>NUCLEOTIDE SEQUENCE [LARGE SCALE GENOMIC DNA]</scope>
    <source>
        <strain evidence="3 4">MA101b</strain>
    </source>
</reference>
<feature type="transmembrane region" description="Helical" evidence="2">
    <location>
        <begin position="73"/>
        <end position="93"/>
    </location>
</feature>
<feature type="region of interest" description="Disordered" evidence="1">
    <location>
        <begin position="1"/>
        <end position="23"/>
    </location>
</feature>
<dbReference type="Proteomes" id="UP000244189">
    <property type="component" value="Unassembled WGS sequence"/>
</dbReference>
<proteinExistence type="predicted"/>
<evidence type="ECO:0000256" key="2">
    <source>
        <dbReference type="SAM" id="Phobius"/>
    </source>
</evidence>
<keyword evidence="2" id="KW-1133">Transmembrane helix</keyword>
<gene>
    <name evidence="3" type="ORF">C8J26_2626</name>
</gene>
<dbReference type="EMBL" id="QAOG01000004">
    <property type="protein sequence ID" value="PTQ59774.1"/>
    <property type="molecule type" value="Genomic_DNA"/>
</dbReference>
<evidence type="ECO:0000313" key="4">
    <source>
        <dbReference type="Proteomes" id="UP000244189"/>
    </source>
</evidence>
<comment type="caution">
    <text evidence="3">The sequence shown here is derived from an EMBL/GenBank/DDBJ whole genome shotgun (WGS) entry which is preliminary data.</text>
</comment>